<keyword evidence="2" id="KW-1185">Reference proteome</keyword>
<dbReference type="EMBL" id="OZ034820">
    <property type="protein sequence ID" value="CAL1401317.1"/>
    <property type="molecule type" value="Genomic_DNA"/>
</dbReference>
<dbReference type="AlphaFoldDB" id="A0AAV2FTN9"/>
<accession>A0AAV2FTN9</accession>
<name>A0AAV2FTN9_9ROSI</name>
<evidence type="ECO:0000313" key="2">
    <source>
        <dbReference type="Proteomes" id="UP001497516"/>
    </source>
</evidence>
<reference evidence="1 2" key="1">
    <citation type="submission" date="2024-04" db="EMBL/GenBank/DDBJ databases">
        <authorList>
            <person name="Fracassetti M."/>
        </authorList>
    </citation>
    <scope>NUCLEOTIDE SEQUENCE [LARGE SCALE GENOMIC DNA]</scope>
</reference>
<dbReference type="Proteomes" id="UP001497516">
    <property type="component" value="Chromosome 7"/>
</dbReference>
<proteinExistence type="predicted"/>
<organism evidence="1 2">
    <name type="scientific">Linum trigynum</name>
    <dbReference type="NCBI Taxonomy" id="586398"/>
    <lineage>
        <taxon>Eukaryota</taxon>
        <taxon>Viridiplantae</taxon>
        <taxon>Streptophyta</taxon>
        <taxon>Embryophyta</taxon>
        <taxon>Tracheophyta</taxon>
        <taxon>Spermatophyta</taxon>
        <taxon>Magnoliopsida</taxon>
        <taxon>eudicotyledons</taxon>
        <taxon>Gunneridae</taxon>
        <taxon>Pentapetalae</taxon>
        <taxon>rosids</taxon>
        <taxon>fabids</taxon>
        <taxon>Malpighiales</taxon>
        <taxon>Linaceae</taxon>
        <taxon>Linum</taxon>
    </lineage>
</organism>
<gene>
    <name evidence="1" type="ORF">LTRI10_LOCUS41382</name>
</gene>
<protein>
    <submittedName>
        <fullName evidence="1">Uncharacterized protein</fullName>
    </submittedName>
</protein>
<evidence type="ECO:0000313" key="1">
    <source>
        <dbReference type="EMBL" id="CAL1401317.1"/>
    </source>
</evidence>
<sequence>MEKLQPPLRCCLLCDGRPFLDWIPSGDRCCASGGLETRSLRCRRRLNLDGGVATRTTRSHSHALFVAASAFALNPPPHSYCQSAVFSRHREQTKEKMN</sequence>